<feature type="compositionally biased region" description="Polar residues" evidence="1">
    <location>
        <begin position="88"/>
        <end position="105"/>
    </location>
</feature>
<name>A0AAD3THA0_NEPGR</name>
<feature type="compositionally biased region" description="Polar residues" evidence="1">
    <location>
        <begin position="30"/>
        <end position="65"/>
    </location>
</feature>
<feature type="transmembrane region" description="Helical" evidence="2">
    <location>
        <begin position="163"/>
        <end position="185"/>
    </location>
</feature>
<sequence>MELRNNPLLAQHANSPGPAEEVATERWSRSSHPGPQSDVISSSPDAISVSTRLFSSNVQSNQAPSLANGPEDGTGNPSIKDQWDHSKQPTLYGQPTGAIDSSCSANPFAPLQEDDRRSYGREGLRSRANTEIQSDEIPAFGRDICKVPRCKRLRRYSEDRDPYLPLSEVYVLGFYAWILWANWFLLSHFPGMASLAWNLWANRSLLSYVLSMGGLNFVLNFCYHVWRMLPS</sequence>
<reference evidence="3" key="1">
    <citation type="submission" date="2023-05" db="EMBL/GenBank/DDBJ databases">
        <title>Nepenthes gracilis genome sequencing.</title>
        <authorList>
            <person name="Fukushima K."/>
        </authorList>
    </citation>
    <scope>NUCLEOTIDE SEQUENCE</scope>
    <source>
        <strain evidence="3">SING2019-196</strain>
    </source>
</reference>
<keyword evidence="4" id="KW-1185">Reference proteome</keyword>
<keyword evidence="2" id="KW-0812">Transmembrane</keyword>
<feature type="region of interest" description="Disordered" evidence="1">
    <location>
        <begin position="1"/>
        <end position="117"/>
    </location>
</feature>
<evidence type="ECO:0000256" key="1">
    <source>
        <dbReference type="SAM" id="MobiDB-lite"/>
    </source>
</evidence>
<keyword evidence="2" id="KW-1133">Transmembrane helix</keyword>
<dbReference type="AlphaFoldDB" id="A0AAD3THA0"/>
<evidence type="ECO:0000313" key="4">
    <source>
        <dbReference type="Proteomes" id="UP001279734"/>
    </source>
</evidence>
<gene>
    <name evidence="3" type="ORF">Nepgr_031726</name>
</gene>
<dbReference type="Proteomes" id="UP001279734">
    <property type="component" value="Unassembled WGS sequence"/>
</dbReference>
<evidence type="ECO:0000313" key="3">
    <source>
        <dbReference type="EMBL" id="GMH29883.1"/>
    </source>
</evidence>
<dbReference type="EMBL" id="BSYO01000037">
    <property type="protein sequence ID" value="GMH29883.1"/>
    <property type="molecule type" value="Genomic_DNA"/>
</dbReference>
<organism evidence="3 4">
    <name type="scientific">Nepenthes gracilis</name>
    <name type="common">Slender pitcher plant</name>
    <dbReference type="NCBI Taxonomy" id="150966"/>
    <lineage>
        <taxon>Eukaryota</taxon>
        <taxon>Viridiplantae</taxon>
        <taxon>Streptophyta</taxon>
        <taxon>Embryophyta</taxon>
        <taxon>Tracheophyta</taxon>
        <taxon>Spermatophyta</taxon>
        <taxon>Magnoliopsida</taxon>
        <taxon>eudicotyledons</taxon>
        <taxon>Gunneridae</taxon>
        <taxon>Pentapetalae</taxon>
        <taxon>Caryophyllales</taxon>
        <taxon>Nepenthaceae</taxon>
        <taxon>Nepenthes</taxon>
    </lineage>
</organism>
<accession>A0AAD3THA0</accession>
<proteinExistence type="predicted"/>
<keyword evidence="2" id="KW-0472">Membrane</keyword>
<comment type="caution">
    <text evidence="3">The sequence shown here is derived from an EMBL/GenBank/DDBJ whole genome shotgun (WGS) entry which is preliminary data.</text>
</comment>
<feature type="transmembrane region" description="Helical" evidence="2">
    <location>
        <begin position="205"/>
        <end position="226"/>
    </location>
</feature>
<evidence type="ECO:0000256" key="2">
    <source>
        <dbReference type="SAM" id="Phobius"/>
    </source>
</evidence>
<protein>
    <submittedName>
        <fullName evidence="3">Uncharacterized protein</fullName>
    </submittedName>
</protein>